<dbReference type="InterPro" id="IPR013783">
    <property type="entry name" value="Ig-like_fold"/>
</dbReference>
<sequence>MRVCNLLRAFTGLAVLLSLAMPAAVHARIVTIDINQAKGVDASVDYARLVQYGPWDDRNYALTAADLAYLPKEETEARDPLPAFYRVWARKAAIAEGHPLPTSGAAQYPRKAVNVFLSKFGGLQIDGKVYRAITRLDDGKFEVYDEEELEEMSATWPRFVSGEVKITPPGYEETAIAVNPVNTDIVIAGSNGTGSNQVMWRSTNGGANWTGPINLPSNSFCDPSVGWSTDGQTAYTTSLLDSGTAGGAIYRSTDAGVTWTQGASFGNGSNSDKEYLHVDSATTSPYKDNLYVSWHENNVQKFVRSTDKGATFGPTLTIDSGFVGIGSDIASDKDGNVYYFFPTSSGARQIRVAKSTNGGTSFAAGAKVADTKAQFDFPLPSMPSRRAFIYVSADADLSNGPYANSIYVAWPDTYDTENESSATANHARVQVAYSRDGGATWTTTTPHPTTDQSTVDRYQEWLKVDQWGRVHVMYYDTRNSANRTGVDVYYSVSLDGAQTWQPPRRLTTVTSPKINTSMEWGDYNGMDMAMNDIIAIYTDNRLSNGGEVWAVGGFADSPAPDYSIGLPNTTQYVCAGNAINPISASVSSLGGYAGTVTLSLPGLDTSAFTGGLFAPNPVTPPTNGSTTSMLTLGTQPGAAAGSYTVTVHGTDNQVPAVANDATFDVQIASGQPGVPSPTLPADGSTGTPRQPVFSWSADPAAVGYTIEIATDAGFTAIVDTGTPSAATYTPATALQPQTTYYWRVRSNSPCGNSSTSQVFSFTTGVTFPEPYCSVSFPSNVEPITHVLVAAIDKTSSPVVNGTPALEDFTATVGNVAAGSNASIKVEGNTDGNYTTYIAAYVDWNHNGTFDAGEGTNVGSITNSTGTDGKQAIGTIAVPAGALAGATRMRVIKKYATSAVYPGACNTDGYGQAEDYTITVGGTPSYTVGGSVGGLTGSGLVLSLNAGAQTLPVAANGAFTFPTGLANGAAYAVTIGTQPSGQTCSVANGSGTISGANVTNVAVTCAATPTYTIGGTVSGLSGAGLVLSLNAGSQTLPVSTNGAFMFPTSVANGTAYAVAVGTQPAGQTCTVANGSGTVAGANVANVAVGCIDDVSDSIFVDGFDLP</sequence>
<organism evidence="3 4">
    <name type="scientific">Dokdonella fugitiva</name>
    <dbReference type="NCBI Taxonomy" id="328517"/>
    <lineage>
        <taxon>Bacteria</taxon>
        <taxon>Pseudomonadati</taxon>
        <taxon>Pseudomonadota</taxon>
        <taxon>Gammaproteobacteria</taxon>
        <taxon>Lysobacterales</taxon>
        <taxon>Rhodanobacteraceae</taxon>
        <taxon>Dokdonella</taxon>
    </lineage>
</organism>
<dbReference type="SUPFAM" id="SSF110296">
    <property type="entry name" value="Oligoxyloglucan reducing end-specific cellobiohydrolase"/>
    <property type="match status" value="1"/>
</dbReference>
<dbReference type="InterPro" id="IPR015943">
    <property type="entry name" value="WD40/YVTN_repeat-like_dom_sf"/>
</dbReference>
<dbReference type="AlphaFoldDB" id="A0A839EXD2"/>
<dbReference type="InterPro" id="IPR036278">
    <property type="entry name" value="Sialidase_sf"/>
</dbReference>
<dbReference type="Proteomes" id="UP000550401">
    <property type="component" value="Unassembled WGS sequence"/>
</dbReference>
<dbReference type="PROSITE" id="PS50853">
    <property type="entry name" value="FN3"/>
    <property type="match status" value="1"/>
</dbReference>
<dbReference type="InterPro" id="IPR003961">
    <property type="entry name" value="FN3_dom"/>
</dbReference>
<dbReference type="InterPro" id="IPR036116">
    <property type="entry name" value="FN3_sf"/>
</dbReference>
<proteinExistence type="predicted"/>
<dbReference type="InterPro" id="IPR045474">
    <property type="entry name" value="GEVED"/>
</dbReference>
<dbReference type="Gene3D" id="2.60.40.10">
    <property type="entry name" value="Immunoglobulins"/>
    <property type="match status" value="1"/>
</dbReference>
<dbReference type="RefSeq" id="WP_182530070.1">
    <property type="nucleotide sequence ID" value="NZ_JACGXL010000001.1"/>
</dbReference>
<dbReference type="EMBL" id="JACGXL010000001">
    <property type="protein sequence ID" value="MBA8887046.1"/>
    <property type="molecule type" value="Genomic_DNA"/>
</dbReference>
<keyword evidence="4" id="KW-1185">Reference proteome</keyword>
<feature type="chain" id="PRO_5032520404" description="Fibronectin type-III domain-containing protein" evidence="1">
    <location>
        <begin position="28"/>
        <end position="1105"/>
    </location>
</feature>
<dbReference type="Gene3D" id="2.120.10.10">
    <property type="match status" value="1"/>
</dbReference>
<evidence type="ECO:0000313" key="4">
    <source>
        <dbReference type="Proteomes" id="UP000550401"/>
    </source>
</evidence>
<evidence type="ECO:0000313" key="3">
    <source>
        <dbReference type="EMBL" id="MBA8887046.1"/>
    </source>
</evidence>
<name>A0A839EXD2_9GAMM</name>
<evidence type="ECO:0000256" key="1">
    <source>
        <dbReference type="SAM" id="SignalP"/>
    </source>
</evidence>
<dbReference type="Gene3D" id="2.130.10.10">
    <property type="entry name" value="YVTN repeat-like/Quinoprotein amine dehydrogenase"/>
    <property type="match status" value="1"/>
</dbReference>
<accession>A0A839EXD2</accession>
<protein>
    <recommendedName>
        <fullName evidence="2">Fibronectin type-III domain-containing protein</fullName>
    </recommendedName>
</protein>
<dbReference type="SUPFAM" id="SSF50939">
    <property type="entry name" value="Sialidases"/>
    <property type="match status" value="1"/>
</dbReference>
<dbReference type="CDD" id="cd15482">
    <property type="entry name" value="Sialidase_non-viral"/>
    <property type="match status" value="1"/>
</dbReference>
<reference evidence="3 4" key="1">
    <citation type="submission" date="2020-07" db="EMBL/GenBank/DDBJ databases">
        <title>Genomic Encyclopedia of Type Strains, Phase IV (KMG-V): Genome sequencing to study the core and pangenomes of soil and plant-associated prokaryotes.</title>
        <authorList>
            <person name="Whitman W."/>
        </authorList>
    </citation>
    <scope>NUCLEOTIDE SEQUENCE [LARGE SCALE GENOMIC DNA]</scope>
    <source>
        <strain evidence="3 4">RH2WT43</strain>
    </source>
</reference>
<dbReference type="Pfam" id="PF20009">
    <property type="entry name" value="GEVED"/>
    <property type="match status" value="1"/>
</dbReference>
<gene>
    <name evidence="3" type="ORF">FHW12_001237</name>
</gene>
<dbReference type="SUPFAM" id="SSF49265">
    <property type="entry name" value="Fibronectin type III"/>
    <property type="match status" value="1"/>
</dbReference>
<comment type="caution">
    <text evidence="3">The sequence shown here is derived from an EMBL/GenBank/DDBJ whole genome shotgun (WGS) entry which is preliminary data.</text>
</comment>
<feature type="signal peptide" evidence="1">
    <location>
        <begin position="1"/>
        <end position="27"/>
    </location>
</feature>
<feature type="domain" description="Fibronectin type-III" evidence="2">
    <location>
        <begin position="674"/>
        <end position="766"/>
    </location>
</feature>
<evidence type="ECO:0000259" key="2">
    <source>
        <dbReference type="PROSITE" id="PS50853"/>
    </source>
</evidence>
<keyword evidence="1" id="KW-0732">Signal</keyword>